<keyword evidence="1" id="KW-1133">Transmembrane helix</keyword>
<dbReference type="RefSeq" id="XP_041163391.1">
    <property type="nucleotide sequence ID" value="XM_041302316.1"/>
</dbReference>
<sequence length="87" mass="9854">MRHGLGWIAVFIFELLIFVLTVFRTCKTRGSPRLIPSSRNIIDIIFRDGAMYFAAMSSINLPNILTYYCGSVSTHCILQSGWLLPNN</sequence>
<keyword evidence="1" id="KW-0812">Transmembrane</keyword>
<reference evidence="2" key="1">
    <citation type="journal article" date="2020" name="New Phytol.">
        <title>Comparative genomics reveals dynamic genome evolution in host specialist ectomycorrhizal fungi.</title>
        <authorList>
            <person name="Lofgren L.A."/>
            <person name="Nguyen N.H."/>
            <person name="Vilgalys R."/>
            <person name="Ruytinx J."/>
            <person name="Liao H.L."/>
            <person name="Branco S."/>
            <person name="Kuo A."/>
            <person name="LaButti K."/>
            <person name="Lipzen A."/>
            <person name="Andreopoulos W."/>
            <person name="Pangilinan J."/>
            <person name="Riley R."/>
            <person name="Hundley H."/>
            <person name="Na H."/>
            <person name="Barry K."/>
            <person name="Grigoriev I.V."/>
            <person name="Stajich J.E."/>
            <person name="Kennedy P.G."/>
        </authorList>
    </citation>
    <scope>NUCLEOTIDE SEQUENCE</scope>
    <source>
        <strain evidence="2">S12</strain>
    </source>
</reference>
<keyword evidence="1" id="KW-0472">Membrane</keyword>
<keyword evidence="3" id="KW-1185">Reference proteome</keyword>
<feature type="transmembrane region" description="Helical" evidence="1">
    <location>
        <begin position="6"/>
        <end position="23"/>
    </location>
</feature>
<name>A0A9P7J1H8_9AGAM</name>
<dbReference type="AlphaFoldDB" id="A0A9P7J1H8"/>
<organism evidence="2 3">
    <name type="scientific">Suillus plorans</name>
    <dbReference type="NCBI Taxonomy" id="116603"/>
    <lineage>
        <taxon>Eukaryota</taxon>
        <taxon>Fungi</taxon>
        <taxon>Dikarya</taxon>
        <taxon>Basidiomycota</taxon>
        <taxon>Agaricomycotina</taxon>
        <taxon>Agaricomycetes</taxon>
        <taxon>Agaricomycetidae</taxon>
        <taxon>Boletales</taxon>
        <taxon>Suillineae</taxon>
        <taxon>Suillaceae</taxon>
        <taxon>Suillus</taxon>
    </lineage>
</organism>
<proteinExistence type="predicted"/>
<dbReference type="GeneID" id="64596080"/>
<dbReference type="EMBL" id="JABBWE010000012">
    <property type="protein sequence ID" value="KAG1798850.1"/>
    <property type="molecule type" value="Genomic_DNA"/>
</dbReference>
<evidence type="ECO:0000313" key="3">
    <source>
        <dbReference type="Proteomes" id="UP000719766"/>
    </source>
</evidence>
<evidence type="ECO:0000313" key="2">
    <source>
        <dbReference type="EMBL" id="KAG1798850.1"/>
    </source>
</evidence>
<evidence type="ECO:0000256" key="1">
    <source>
        <dbReference type="SAM" id="Phobius"/>
    </source>
</evidence>
<accession>A0A9P7J1H8</accession>
<comment type="caution">
    <text evidence="2">The sequence shown here is derived from an EMBL/GenBank/DDBJ whole genome shotgun (WGS) entry which is preliminary data.</text>
</comment>
<protein>
    <submittedName>
        <fullName evidence="2">Uncharacterized protein</fullName>
    </submittedName>
</protein>
<gene>
    <name evidence="2" type="ORF">HD556DRAFT_1348492</name>
</gene>
<dbReference type="Proteomes" id="UP000719766">
    <property type="component" value="Unassembled WGS sequence"/>
</dbReference>
<dbReference type="OrthoDB" id="2686513at2759"/>